<evidence type="ECO:0000313" key="2">
    <source>
        <dbReference type="EMBL" id="TCU98305.1"/>
    </source>
</evidence>
<dbReference type="NCBIfam" id="TIGR01460">
    <property type="entry name" value="HAD-SF-IIA"/>
    <property type="match status" value="1"/>
</dbReference>
<dbReference type="InterPro" id="IPR023214">
    <property type="entry name" value="HAD_sf"/>
</dbReference>
<gene>
    <name evidence="2" type="ORF">EV686_1052</name>
</gene>
<dbReference type="InterPro" id="IPR029044">
    <property type="entry name" value="Nucleotide-diphossugar_trans"/>
</dbReference>
<dbReference type="Proteomes" id="UP000294692">
    <property type="component" value="Unassembled WGS sequence"/>
</dbReference>
<dbReference type="SUPFAM" id="SSF56784">
    <property type="entry name" value="HAD-like"/>
    <property type="match status" value="1"/>
</dbReference>
<name>A0A4R3V0S0_9BURK</name>
<dbReference type="AlphaFoldDB" id="A0A4R3V0S0"/>
<dbReference type="SUPFAM" id="SSF53448">
    <property type="entry name" value="Nucleotide-diphospho-sugar transferases"/>
    <property type="match status" value="1"/>
</dbReference>
<dbReference type="PANTHER" id="PTHR19288:SF46">
    <property type="entry name" value="HALOACID DEHALOGENASE-LIKE HYDROLASE DOMAIN-CONTAINING PROTEIN 2"/>
    <property type="match status" value="1"/>
</dbReference>
<dbReference type="Gene3D" id="3.40.50.1000">
    <property type="entry name" value="HAD superfamily/HAD-like"/>
    <property type="match status" value="2"/>
</dbReference>
<dbReference type="GO" id="GO:0005737">
    <property type="term" value="C:cytoplasm"/>
    <property type="evidence" value="ECO:0007669"/>
    <property type="project" value="TreeGrafter"/>
</dbReference>
<dbReference type="GO" id="GO:0016791">
    <property type="term" value="F:phosphatase activity"/>
    <property type="evidence" value="ECO:0007669"/>
    <property type="project" value="TreeGrafter"/>
</dbReference>
<feature type="domain" description="Nucleotidyl transferase" evidence="1">
    <location>
        <begin position="3"/>
        <end position="126"/>
    </location>
</feature>
<dbReference type="CDD" id="cd02523">
    <property type="entry name" value="PC_cytidylyltransferase"/>
    <property type="match status" value="1"/>
</dbReference>
<organism evidence="2 3">
    <name type="scientific">Paracandidimonas soli</name>
    <dbReference type="NCBI Taxonomy" id="1917182"/>
    <lineage>
        <taxon>Bacteria</taxon>
        <taxon>Pseudomonadati</taxon>
        <taxon>Pseudomonadota</taxon>
        <taxon>Betaproteobacteria</taxon>
        <taxon>Burkholderiales</taxon>
        <taxon>Alcaligenaceae</taxon>
        <taxon>Paracandidimonas</taxon>
    </lineage>
</organism>
<dbReference type="InterPro" id="IPR006357">
    <property type="entry name" value="HAD-SF_hydro_IIA"/>
</dbReference>
<dbReference type="Pfam" id="PF13242">
    <property type="entry name" value="Hydrolase_like"/>
    <property type="match status" value="1"/>
</dbReference>
<comment type="caution">
    <text evidence="2">The sequence shown here is derived from an EMBL/GenBank/DDBJ whole genome shotgun (WGS) entry which is preliminary data.</text>
</comment>
<protein>
    <submittedName>
        <fullName evidence="2">HAD superfamily hydrolase (TIGR01450 family)</fullName>
    </submittedName>
</protein>
<evidence type="ECO:0000313" key="3">
    <source>
        <dbReference type="Proteomes" id="UP000294692"/>
    </source>
</evidence>
<keyword evidence="2" id="KW-0378">Hydrolase</keyword>
<accession>A0A4R3V0S0</accession>
<dbReference type="OrthoDB" id="9803871at2"/>
<keyword evidence="3" id="KW-1185">Reference proteome</keyword>
<dbReference type="EMBL" id="SMBX01000005">
    <property type="protein sequence ID" value="TCU98305.1"/>
    <property type="molecule type" value="Genomic_DNA"/>
</dbReference>
<dbReference type="Pfam" id="PF13344">
    <property type="entry name" value="Hydrolase_6"/>
    <property type="match status" value="1"/>
</dbReference>
<sequence length="499" mass="55774">MYGVILAAGVGSRLRPMTNDKPKCLVTTAGKAIIQYQIDAYKEAGIREIFIIVGYEGEAIKDYCKHIKDISIKIIDNQDYENTNNMYSLYLAREYVDGKPFILNNADLSIDSSIVKKLLSFEASDAVAVDTGIFNDESMKVTVRDNGTISGISKAVAEKDSFACSIDFYKFSGKSSLIFFKKIKEIIEVDRNLKDWTEVAMHKLFSTQEMSFYPCDIAGLDWVEIDNYQDLAISDRKFSNFDKSVKNIDNFLFDLDGTVYLGKDVIPGAVESVNQIRKMGKSVFFFSNNSSKNKKDYVKRLRKIGIDCIDSDIILSTDGLIGYLKENNIEKVHVLGTESLKSTIRDFGFDVDADNPEYVVIGYDTELTYQKLVDACNYINKGVDILATHCDVFCPTENGPVPDVGAMLEMIRLTTGKTAKLIFGKPSVSMLKPLVDNLKIDLTRTLIIGDRLHTDIRMAKEAKCLSLLVLSGETTRDQLETAAIKPDFVLTTVADIFNS</sequence>
<dbReference type="PANTHER" id="PTHR19288">
    <property type="entry name" value="4-NITROPHENYLPHOSPHATASE-RELATED"/>
    <property type="match status" value="1"/>
</dbReference>
<dbReference type="InterPro" id="IPR005835">
    <property type="entry name" value="NTP_transferase_dom"/>
</dbReference>
<dbReference type="RefSeq" id="WP_132476977.1">
    <property type="nucleotide sequence ID" value="NZ_JBHRVM010000001.1"/>
</dbReference>
<reference evidence="2 3" key="1">
    <citation type="submission" date="2019-03" db="EMBL/GenBank/DDBJ databases">
        <title>Genomic Encyclopedia of Type Strains, Phase IV (KMG-IV): sequencing the most valuable type-strain genomes for metagenomic binning, comparative biology and taxonomic classification.</title>
        <authorList>
            <person name="Goeker M."/>
        </authorList>
    </citation>
    <scope>NUCLEOTIDE SEQUENCE [LARGE SCALE GENOMIC DNA]</scope>
    <source>
        <strain evidence="2 3">DSM 100048</strain>
    </source>
</reference>
<evidence type="ECO:0000259" key="1">
    <source>
        <dbReference type="Pfam" id="PF00483"/>
    </source>
</evidence>
<dbReference type="InterPro" id="IPR036412">
    <property type="entry name" value="HAD-like_sf"/>
</dbReference>
<dbReference type="Pfam" id="PF00483">
    <property type="entry name" value="NTP_transferase"/>
    <property type="match status" value="1"/>
</dbReference>
<dbReference type="Gene3D" id="3.90.550.10">
    <property type="entry name" value="Spore Coat Polysaccharide Biosynthesis Protein SpsA, Chain A"/>
    <property type="match status" value="1"/>
</dbReference>
<proteinExistence type="predicted"/>